<dbReference type="InterPro" id="IPR018060">
    <property type="entry name" value="HTH_AraC"/>
</dbReference>
<dbReference type="SMART" id="SM00342">
    <property type="entry name" value="HTH_ARAC"/>
    <property type="match status" value="1"/>
</dbReference>
<keyword evidence="6" id="KW-0804">Transcription</keyword>
<proteinExistence type="predicted"/>
<dbReference type="Gene3D" id="3.30.565.10">
    <property type="entry name" value="Histidine kinase-like ATPase, C-terminal domain"/>
    <property type="match status" value="1"/>
</dbReference>
<evidence type="ECO:0000313" key="12">
    <source>
        <dbReference type="EMBL" id="BCS84563.1"/>
    </source>
</evidence>
<dbReference type="Proteomes" id="UP001319045">
    <property type="component" value="Chromosome"/>
</dbReference>
<evidence type="ECO:0000256" key="4">
    <source>
        <dbReference type="ARBA" id="ARBA00023015"/>
    </source>
</evidence>
<dbReference type="InterPro" id="IPR011110">
    <property type="entry name" value="Reg_prop"/>
</dbReference>
<dbReference type="InterPro" id="IPR011123">
    <property type="entry name" value="Y_Y_Y"/>
</dbReference>
<name>A0ABM7NVP1_9BACT</name>
<dbReference type="SUPFAM" id="SSF46689">
    <property type="entry name" value="Homeodomain-like"/>
    <property type="match status" value="1"/>
</dbReference>
<keyword evidence="4" id="KW-0805">Transcription regulation</keyword>
<evidence type="ECO:0000313" key="13">
    <source>
        <dbReference type="Proteomes" id="UP001319045"/>
    </source>
</evidence>
<dbReference type="EMBL" id="AP024484">
    <property type="protein sequence ID" value="BCS84563.1"/>
    <property type="molecule type" value="Genomic_DNA"/>
</dbReference>
<dbReference type="InterPro" id="IPR001789">
    <property type="entry name" value="Sig_transdc_resp-reg_receiver"/>
</dbReference>
<organism evidence="12 13">
    <name type="scientific">Prevotella herbatica</name>
    <dbReference type="NCBI Taxonomy" id="2801997"/>
    <lineage>
        <taxon>Bacteria</taxon>
        <taxon>Pseudomonadati</taxon>
        <taxon>Bacteroidota</taxon>
        <taxon>Bacteroidia</taxon>
        <taxon>Bacteroidales</taxon>
        <taxon>Prevotellaceae</taxon>
        <taxon>Prevotella</taxon>
    </lineage>
</organism>
<dbReference type="CDD" id="cd00082">
    <property type="entry name" value="HisKA"/>
    <property type="match status" value="1"/>
</dbReference>
<dbReference type="SMART" id="SM00448">
    <property type="entry name" value="REC"/>
    <property type="match status" value="1"/>
</dbReference>
<protein>
    <recommendedName>
        <fullName evidence="2">histidine kinase</fullName>
        <ecNumber evidence="2">2.7.13.3</ecNumber>
    </recommendedName>
</protein>
<dbReference type="InterPro" id="IPR015943">
    <property type="entry name" value="WD40/YVTN_repeat-like_dom_sf"/>
</dbReference>
<evidence type="ECO:0000256" key="5">
    <source>
        <dbReference type="ARBA" id="ARBA00023125"/>
    </source>
</evidence>
<dbReference type="SUPFAM" id="SSF47384">
    <property type="entry name" value="Homodimeric domain of signal transducing histidine kinase"/>
    <property type="match status" value="1"/>
</dbReference>
<gene>
    <name evidence="12" type="ORF">prwr041_04560</name>
</gene>
<dbReference type="InterPro" id="IPR003594">
    <property type="entry name" value="HATPase_dom"/>
</dbReference>
<feature type="region of interest" description="Disordered" evidence="8">
    <location>
        <begin position="999"/>
        <end position="1024"/>
    </location>
</feature>
<dbReference type="InterPro" id="IPR013783">
    <property type="entry name" value="Ig-like_fold"/>
</dbReference>
<dbReference type="Pfam" id="PF07495">
    <property type="entry name" value="Y_Y_Y"/>
    <property type="match status" value="1"/>
</dbReference>
<dbReference type="GO" id="GO:0016301">
    <property type="term" value="F:kinase activity"/>
    <property type="evidence" value="ECO:0007669"/>
    <property type="project" value="UniProtKB-KW"/>
</dbReference>
<feature type="domain" description="Histidine kinase" evidence="10">
    <location>
        <begin position="778"/>
        <end position="992"/>
    </location>
</feature>
<dbReference type="SMART" id="SM00387">
    <property type="entry name" value="HATPase_c"/>
    <property type="match status" value="1"/>
</dbReference>
<keyword evidence="13" id="KW-1185">Reference proteome</keyword>
<dbReference type="InterPro" id="IPR018062">
    <property type="entry name" value="HTH_AraC-typ_CS"/>
</dbReference>
<feature type="domain" description="HTH araC/xylS-type" evidence="9">
    <location>
        <begin position="1182"/>
        <end position="1280"/>
    </location>
</feature>
<dbReference type="PANTHER" id="PTHR43547">
    <property type="entry name" value="TWO-COMPONENT HISTIDINE KINASE"/>
    <property type="match status" value="1"/>
</dbReference>
<keyword evidence="12" id="KW-0808">Transferase</keyword>
<dbReference type="InterPro" id="IPR036097">
    <property type="entry name" value="HisK_dim/P_sf"/>
</dbReference>
<dbReference type="CDD" id="cd00075">
    <property type="entry name" value="HATPase"/>
    <property type="match status" value="1"/>
</dbReference>
<dbReference type="InterPro" id="IPR036890">
    <property type="entry name" value="HATPase_C_sf"/>
</dbReference>
<evidence type="ECO:0000256" key="1">
    <source>
        <dbReference type="ARBA" id="ARBA00000085"/>
    </source>
</evidence>
<dbReference type="PROSITE" id="PS50109">
    <property type="entry name" value="HIS_KIN"/>
    <property type="match status" value="1"/>
</dbReference>
<dbReference type="Pfam" id="PF00512">
    <property type="entry name" value="HisKA"/>
    <property type="match status" value="1"/>
</dbReference>
<sequence>MQDGLRSNAVRNLVQDKFGFIWLGTDNGLCRYDGINVHYYTILQQGTDQFISALQNTDKGLLVGTAHGAYLFDYKSETFIPFARVIRKQINHFSPDADGNIWMATMGQGVVRYNPKTGYSRLYHFAANKDNISQVFVDSRNQIFAITNWGKYSIYKLNKATNCFIPLNTHGGNYGSLAITKAYDGSILLGTWENGLCRINDDGSIETLLSPSLSGTAHHIHTLFAQSSQTVLIGCDDGLISFNPQTGQWHVVNEHAEGRVSLSEKFIYSIMCDNEGGLWFGTFYGGANYLSPVGERFSNYTCHDKVNGFCGNVISRFCEDSNGSLWIASDDGGLNRMSVSSHKFISYPGSATLSKYNVHALCNDGKYLWIGTYTNGVIRLDKSTGAMKKYTQQQGLYGSSSYAIYKDHNGNIWAATMEGINCYDSSTDSFRKICLTEGLTIDIKEDKNGFMWFATQGGGLIKYNVVTKRFKTYRHSKKQGSISSDQINCIHIGENAQILIATSNGICKYEQHSDTFKPILLDADIADVGSIIEDQGILWISTIHGIIRYAKGESLQLFNRYDGLYSEIFQPNAGIKTSDGCIYFGTTSGFIGFYPYQIKANNIPPAVYITGLELFNKPVNVGDDRLPESLNSIKKLNLSYKDHMFSISFASLSYCSPEKNQYAYMLDGFDKEWNYVGNQHKATYTNIPAGTYTFRVKATNNDGLWSSKEATLLIVIHPPFWWTLPAKLIYIILILAAIYFSMQYKLKGAENKHKEEIRKLNIKQEEDTRKARLNFFTMIAHEIRTPVTLIIGPLESIKNELCEKHSAFSSQLSIIDRNAHRLLELVNQLLDFSKVQQQGLLVNYDSCNIAELLSSVAERFAPSFHQKGISFYATYPPKDFVAVIDREGITKVVSNLMSNALKYSRSLVKLDCSVNPIDNTFTIVVEDNGDGISKTDLKRIFNPFFQASDNKPGTGIGLSIVKQIVEQHHGTVNVVSEKGKGAKFIITLSDAINEKTDKQAVASESISQENTNADSYQSDELDNNTQSNISESVPTMLIVDDDPDMLTFISSNFAKSYTLFTAQNGVEALEILHKKTVSLIVSDWMMPEMDGAELCRRIRKDYTISHIPFIMLTAKTDNDSKAESMDCGADAYIEKPFSMKYLEACIRNMIEMRHLLMQKFSSLPSEPISRIANTTVDDEFLTHMNAIIEDNISNTELNVAFLASELGISRSGLFAKIKALADVTPNEMIQVIRLRRAAVLLQQNKYRINEVCYMVGFNSPSYFTKCFQKQFGTKPGEHLA</sequence>
<dbReference type="PRINTS" id="PR00344">
    <property type="entry name" value="BCTRLSENSOR"/>
</dbReference>
<keyword evidence="3 7" id="KW-0597">Phosphoprotein</keyword>
<feature type="compositionally biased region" description="Polar residues" evidence="8">
    <location>
        <begin position="1002"/>
        <end position="1016"/>
    </location>
</feature>
<dbReference type="InterPro" id="IPR011006">
    <property type="entry name" value="CheY-like_superfamily"/>
</dbReference>
<dbReference type="EC" id="2.7.13.3" evidence="2"/>
<accession>A0ABM7NVP1</accession>
<reference evidence="12 13" key="1">
    <citation type="journal article" date="2022" name="Int. J. Syst. Evol. Microbiol.">
        <title>Prevotella herbatica sp. nov., a plant polysaccharide-decomposing anaerobic bacterium isolated from a methanogenic reactor.</title>
        <authorList>
            <person name="Uek A."/>
            <person name="Tonouchi A."/>
            <person name="Kaku N."/>
            <person name="Ueki K."/>
        </authorList>
    </citation>
    <scope>NUCLEOTIDE SEQUENCE [LARGE SCALE GENOMIC DNA]</scope>
    <source>
        <strain evidence="12 13">WR041</strain>
    </source>
</reference>
<dbReference type="SUPFAM" id="SSF55874">
    <property type="entry name" value="ATPase domain of HSP90 chaperone/DNA topoisomerase II/histidine kinase"/>
    <property type="match status" value="1"/>
</dbReference>
<dbReference type="Gene3D" id="1.10.10.60">
    <property type="entry name" value="Homeodomain-like"/>
    <property type="match status" value="1"/>
</dbReference>
<dbReference type="CDD" id="cd17574">
    <property type="entry name" value="REC_OmpR"/>
    <property type="match status" value="1"/>
</dbReference>
<dbReference type="CDD" id="cd00146">
    <property type="entry name" value="PKD"/>
    <property type="match status" value="1"/>
</dbReference>
<evidence type="ECO:0000259" key="11">
    <source>
        <dbReference type="PROSITE" id="PS50110"/>
    </source>
</evidence>
<comment type="catalytic activity">
    <reaction evidence="1">
        <text>ATP + protein L-histidine = ADP + protein N-phospho-L-histidine.</text>
        <dbReference type="EC" id="2.7.13.3"/>
    </reaction>
</comment>
<keyword evidence="5" id="KW-0238">DNA-binding</keyword>
<feature type="modified residue" description="4-aspartylphosphate" evidence="7">
    <location>
        <position position="1083"/>
    </location>
</feature>
<dbReference type="PROSITE" id="PS01124">
    <property type="entry name" value="HTH_ARAC_FAMILY_2"/>
    <property type="match status" value="1"/>
</dbReference>
<feature type="domain" description="Response regulatory" evidence="11">
    <location>
        <begin position="1035"/>
        <end position="1150"/>
    </location>
</feature>
<dbReference type="PROSITE" id="PS50110">
    <property type="entry name" value="RESPONSE_REGULATORY"/>
    <property type="match status" value="1"/>
</dbReference>
<evidence type="ECO:0000256" key="8">
    <source>
        <dbReference type="SAM" id="MobiDB-lite"/>
    </source>
</evidence>
<dbReference type="InterPro" id="IPR005467">
    <property type="entry name" value="His_kinase_dom"/>
</dbReference>
<dbReference type="Gene3D" id="2.130.10.10">
    <property type="entry name" value="YVTN repeat-like/Quinoprotein amine dehydrogenase"/>
    <property type="match status" value="2"/>
</dbReference>
<dbReference type="SUPFAM" id="SSF63829">
    <property type="entry name" value="Calcium-dependent phosphotriesterase"/>
    <property type="match status" value="2"/>
</dbReference>
<dbReference type="Gene3D" id="3.40.50.2300">
    <property type="match status" value="1"/>
</dbReference>
<dbReference type="Pfam" id="PF00072">
    <property type="entry name" value="Response_reg"/>
    <property type="match status" value="1"/>
</dbReference>
<dbReference type="InterPro" id="IPR009057">
    <property type="entry name" value="Homeodomain-like_sf"/>
</dbReference>
<evidence type="ECO:0000259" key="9">
    <source>
        <dbReference type="PROSITE" id="PS01124"/>
    </source>
</evidence>
<dbReference type="Pfam" id="PF02518">
    <property type="entry name" value="HATPase_c"/>
    <property type="match status" value="1"/>
</dbReference>
<evidence type="ECO:0000259" key="10">
    <source>
        <dbReference type="PROSITE" id="PS50109"/>
    </source>
</evidence>
<dbReference type="SUPFAM" id="SSF52172">
    <property type="entry name" value="CheY-like"/>
    <property type="match status" value="1"/>
</dbReference>
<dbReference type="InterPro" id="IPR004358">
    <property type="entry name" value="Sig_transdc_His_kin-like_C"/>
</dbReference>
<dbReference type="Pfam" id="PF07494">
    <property type="entry name" value="Reg_prop"/>
    <property type="match status" value="3"/>
</dbReference>
<dbReference type="SUPFAM" id="SSF101898">
    <property type="entry name" value="NHL repeat"/>
    <property type="match status" value="1"/>
</dbReference>
<evidence type="ECO:0000256" key="7">
    <source>
        <dbReference type="PROSITE-ProRule" id="PRU00169"/>
    </source>
</evidence>
<dbReference type="PANTHER" id="PTHR43547:SF2">
    <property type="entry name" value="HYBRID SIGNAL TRANSDUCTION HISTIDINE KINASE C"/>
    <property type="match status" value="1"/>
</dbReference>
<dbReference type="PROSITE" id="PS00041">
    <property type="entry name" value="HTH_ARAC_FAMILY_1"/>
    <property type="match status" value="1"/>
</dbReference>
<dbReference type="Pfam" id="PF12833">
    <property type="entry name" value="HTH_18"/>
    <property type="match status" value="1"/>
</dbReference>
<dbReference type="InterPro" id="IPR003661">
    <property type="entry name" value="HisK_dim/P_dom"/>
</dbReference>
<dbReference type="SMART" id="SM00388">
    <property type="entry name" value="HisKA"/>
    <property type="match status" value="1"/>
</dbReference>
<dbReference type="Gene3D" id="1.10.287.130">
    <property type="match status" value="1"/>
</dbReference>
<evidence type="ECO:0000256" key="3">
    <source>
        <dbReference type="ARBA" id="ARBA00022553"/>
    </source>
</evidence>
<evidence type="ECO:0000256" key="6">
    <source>
        <dbReference type="ARBA" id="ARBA00023163"/>
    </source>
</evidence>
<evidence type="ECO:0000256" key="2">
    <source>
        <dbReference type="ARBA" id="ARBA00012438"/>
    </source>
</evidence>
<keyword evidence="12" id="KW-0418">Kinase</keyword>
<dbReference type="Gene3D" id="2.60.40.10">
    <property type="entry name" value="Immunoglobulins"/>
    <property type="match status" value="1"/>
</dbReference>